<keyword evidence="3" id="KW-1185">Reference proteome</keyword>
<dbReference type="AlphaFoldDB" id="A0A2T1NES2"/>
<comment type="caution">
    <text evidence="2">The sequence shown here is derived from an EMBL/GenBank/DDBJ whole genome shotgun (WGS) entry which is preliminary data.</text>
</comment>
<dbReference type="Proteomes" id="UP000238430">
    <property type="component" value="Unassembled WGS sequence"/>
</dbReference>
<dbReference type="Gene3D" id="2.60.40.10">
    <property type="entry name" value="Immunoglobulins"/>
    <property type="match status" value="5"/>
</dbReference>
<gene>
    <name evidence="2" type="ORF">C7H61_06755</name>
</gene>
<reference evidence="2 3" key="1">
    <citation type="submission" date="2018-03" db="EMBL/GenBank/DDBJ databases">
        <title>Mesoflavibacter sp. HG37 and Mesoflavibacter sp. HG96 sp.nov., two marine bacteria isolated from seawater of Western Pacific Ocean.</title>
        <authorList>
            <person name="Cheng H."/>
            <person name="Wu Y.-H."/>
            <person name="Guo L.-L."/>
            <person name="Xu X.-W."/>
        </authorList>
    </citation>
    <scope>NUCLEOTIDE SEQUENCE [LARGE SCALE GENOMIC DNA]</scope>
    <source>
        <strain evidence="2 3">KCTC 42117</strain>
    </source>
</reference>
<dbReference type="NCBIfam" id="TIGR04131">
    <property type="entry name" value="Bac_Flav_CTERM"/>
    <property type="match status" value="1"/>
</dbReference>
<evidence type="ECO:0000313" key="3">
    <source>
        <dbReference type="Proteomes" id="UP000238430"/>
    </source>
</evidence>
<evidence type="ECO:0008006" key="4">
    <source>
        <dbReference type="Google" id="ProtNLM"/>
    </source>
</evidence>
<dbReference type="OrthoDB" id="1236981at2"/>
<dbReference type="PANTHER" id="PTHR15127:SF32">
    <property type="entry name" value="HEAVYWEIGHT, ISOFORM A"/>
    <property type="match status" value="1"/>
</dbReference>
<sequence length="759" mass="80156">ATLTLSDTTGPDLSACSITDTDVDCTASDNQTIADQWNADNIAALQACASDSCATDITVTSDYDYNNLNTVCGPCGNITVTYTVTDQCNNSSTVSATLNFGDATGPDLSACTVTDQTLQCDGDNNQTIADTWNNDNIAALQACANDISVVISSNYDYNNFDSSTVCGLGGTLPVTYTATDACGNVTTLSATLTIEDTTAPDLALCSDMADETIECDGANNSTLASDWNAANIAALQTCPTDSCDADASYTVTSDFDFNNFVSACGLGGTITINYTVADDCGNIASTSATLTIEDTTAPDLALCSDVSDETIECDGANNSTLASDWNAANIAALQTCPTDSCDADASYTVTSDFDFNNFVSTCGLGGTITVNYTVADDCGNIASTSATLTIEDTTAPDLALCSDVSDETIECDGANNSTLASDWNAANIAALQTCPTDSCDADANYTVTSDFDFNNFVSTCGLGGTITVNYTVADDCGNMASTSATLTIEDTVGPILVTQLDLPSDVVCSNIPEVPELTFEDNCSNQEIEFTFEETSTYTGEEEMYTITWIWTATDECGNSTVITHNINVITENFIEESFISRCYEDGEIDLYNELPLGYDTDMEWTVETDGISIANGIFDPLDVDLGDYVFTYTTIDNGCLKTFKLTVNINEDCVVLPCGSLDRIKISKAVTPNGDGYNETFNVTGASDCGFVVEVKLFNRFGDVVYESDNYQNDWSGVSPSSSIGSAGRLPNGTYYYVVVLKESGLDPIAGPIYLGTK</sequence>
<evidence type="ECO:0000256" key="1">
    <source>
        <dbReference type="ARBA" id="ARBA00022999"/>
    </source>
</evidence>
<dbReference type="RefSeq" id="WP_146131296.1">
    <property type="nucleotide sequence ID" value="NZ_PXOT01000022.1"/>
</dbReference>
<name>A0A2T1NES2_9FLAO</name>
<protein>
    <recommendedName>
        <fullName evidence="4">Gliding motility-associated C-terminal domain-containing protein</fullName>
    </recommendedName>
</protein>
<dbReference type="InterPro" id="IPR026341">
    <property type="entry name" value="T9SS_type_B"/>
</dbReference>
<organism evidence="2 3">
    <name type="scientific">Mesoflavibacter zeaxanthinifaciens subsp. sabulilitoris</name>
    <dbReference type="NCBI Taxonomy" id="1520893"/>
    <lineage>
        <taxon>Bacteria</taxon>
        <taxon>Pseudomonadati</taxon>
        <taxon>Bacteroidota</taxon>
        <taxon>Flavobacteriia</taxon>
        <taxon>Flavobacteriales</taxon>
        <taxon>Flavobacteriaceae</taxon>
        <taxon>Mesoflavibacter</taxon>
    </lineage>
</organism>
<proteinExistence type="predicted"/>
<evidence type="ECO:0000313" key="2">
    <source>
        <dbReference type="EMBL" id="PSG90952.1"/>
    </source>
</evidence>
<accession>A0A2T1NES2</accession>
<dbReference type="Pfam" id="PF13585">
    <property type="entry name" value="CHU_C"/>
    <property type="match status" value="1"/>
</dbReference>
<keyword evidence="1" id="KW-0727">SH2 domain</keyword>
<dbReference type="InterPro" id="IPR013783">
    <property type="entry name" value="Ig-like_fold"/>
</dbReference>
<dbReference type="InterPro" id="IPR051846">
    <property type="entry name" value="SH2_domain_adapters"/>
</dbReference>
<feature type="non-terminal residue" evidence="2">
    <location>
        <position position="1"/>
    </location>
</feature>
<dbReference type="PANTHER" id="PTHR15127">
    <property type="entry name" value="HEAVYWEIGHT, ISOFORM A"/>
    <property type="match status" value="1"/>
</dbReference>
<dbReference type="GO" id="GO:0001784">
    <property type="term" value="F:phosphotyrosine residue binding"/>
    <property type="evidence" value="ECO:0007669"/>
    <property type="project" value="TreeGrafter"/>
</dbReference>
<dbReference type="EMBL" id="PXOT01000022">
    <property type="protein sequence ID" value="PSG90952.1"/>
    <property type="molecule type" value="Genomic_DNA"/>
</dbReference>